<keyword evidence="2" id="KW-1185">Reference proteome</keyword>
<dbReference type="SUPFAM" id="SSF50998">
    <property type="entry name" value="Quinoprotein alcohol dehydrogenase-like"/>
    <property type="match status" value="1"/>
</dbReference>
<evidence type="ECO:0000313" key="3">
    <source>
        <dbReference type="WBParaSite" id="PEQ_0000846701-mRNA-1"/>
    </source>
</evidence>
<dbReference type="PANTHER" id="PTHR45589:SF1">
    <property type="entry name" value="WD REPEAT DOMAIN 62, ISOFORM G"/>
    <property type="match status" value="1"/>
</dbReference>
<sequence length="788" mass="87641">MDETEEGTCVTVGVRHLRFWYVPGILEGEGAVTLQGRSAVLLDRCNDTFVDVCCAPKNRTFAISLARVLVEFNDRQLIGTYDLGGETPFSLVLGDNGLFIGFAKGIVRSFDIETTKLKTINCKPHSLHCSVTNGTSADAHCSTLSSTDWRLPNVRALCYNKKSGILTVECSDQSLYSWQNSVDGNAIAVLSSQHFHSASIFAVEKTFIFYEAICICSGEIFAHRAFIHHHYECEHSKYLMRRRYRITTQSRDNDDYVYDRKCSFLPAGAFITGAADGTIRIWSFIQPREHFPQAPTSFPTKLNVCWQKSKVIHLSDSGNLCVDSPNNTVVKEDAACLNNGARRSYLQLLMTTGDGLRSAIPLTGFMPEFTALGHSKSVYDLMLPDLPLLAMCETHEAEVMCLEYSDPLTSARYLMASGGRDRFIHIYDPLNGYLQLASIDDLASTVLSIVFASKWWYSIGSVYRVAEFQFADELILLSCASDKSIVLRKLTDSQFIFAWVGIETKKFDIVDVKTRQADKGRNQPGRPTHQGDVGTNVREEFETIPICGGKGVITGTRMLDFILTRIRIRASTISDERLKLHPGAALAAVVCTDRKVYIVNMSTGDCEACLSGMSGVVTDVAFSSDCRIELSEASYKMNNKQKRMKLAQEHTGGMLSKLNEELLWKAGSVMIVKKCGSASEQMKKTSSESRSEVAHIDENGKQISECLRVILMYPCSRIEMAACSCRSQTPECSFASENDVTDEETGKPSKVDQKHASDERKLAPVMEQVKDMESGRLRRNLGKREGEV</sequence>
<reference evidence="3" key="1">
    <citation type="submission" date="2022-11" db="UniProtKB">
        <authorList>
            <consortium name="WormBaseParasite"/>
        </authorList>
    </citation>
    <scope>IDENTIFICATION</scope>
</reference>
<dbReference type="Pfam" id="PF00400">
    <property type="entry name" value="WD40"/>
    <property type="match status" value="1"/>
</dbReference>
<evidence type="ECO:0000313" key="2">
    <source>
        <dbReference type="Proteomes" id="UP000887564"/>
    </source>
</evidence>
<feature type="compositionally biased region" description="Basic and acidic residues" evidence="1">
    <location>
        <begin position="744"/>
        <end position="788"/>
    </location>
</feature>
<dbReference type="InterPro" id="IPR036322">
    <property type="entry name" value="WD40_repeat_dom_sf"/>
</dbReference>
<dbReference type="AlphaFoldDB" id="A0A914RQ39"/>
<proteinExistence type="predicted"/>
<dbReference type="Proteomes" id="UP000887564">
    <property type="component" value="Unplaced"/>
</dbReference>
<dbReference type="WBParaSite" id="PEQ_0000846701-mRNA-1">
    <property type="protein sequence ID" value="PEQ_0000846701-mRNA-1"/>
    <property type="gene ID" value="PEQ_0000846701"/>
</dbReference>
<dbReference type="SMART" id="SM00320">
    <property type="entry name" value="WD40"/>
    <property type="match status" value="2"/>
</dbReference>
<dbReference type="SUPFAM" id="SSF50978">
    <property type="entry name" value="WD40 repeat-like"/>
    <property type="match status" value="1"/>
</dbReference>
<protein>
    <submittedName>
        <fullName evidence="3">Uncharacterized protein</fullName>
    </submittedName>
</protein>
<dbReference type="InterPro" id="IPR001680">
    <property type="entry name" value="WD40_rpt"/>
</dbReference>
<name>A0A914RQ39_PAREQ</name>
<dbReference type="InterPro" id="IPR015943">
    <property type="entry name" value="WD40/YVTN_repeat-like_dom_sf"/>
</dbReference>
<evidence type="ECO:0000256" key="1">
    <source>
        <dbReference type="SAM" id="MobiDB-lite"/>
    </source>
</evidence>
<dbReference type="PANTHER" id="PTHR45589">
    <property type="entry name" value="WD REPEAT DOMAIN 62, ISOFORM G"/>
    <property type="match status" value="1"/>
</dbReference>
<accession>A0A914RQ39</accession>
<dbReference type="Gene3D" id="2.130.10.10">
    <property type="entry name" value="YVTN repeat-like/Quinoprotein amine dehydrogenase"/>
    <property type="match status" value="2"/>
</dbReference>
<dbReference type="InterPro" id="IPR052779">
    <property type="entry name" value="WDR62"/>
</dbReference>
<organism evidence="2 3">
    <name type="scientific">Parascaris equorum</name>
    <name type="common">Equine roundworm</name>
    <dbReference type="NCBI Taxonomy" id="6256"/>
    <lineage>
        <taxon>Eukaryota</taxon>
        <taxon>Metazoa</taxon>
        <taxon>Ecdysozoa</taxon>
        <taxon>Nematoda</taxon>
        <taxon>Chromadorea</taxon>
        <taxon>Rhabditida</taxon>
        <taxon>Spirurina</taxon>
        <taxon>Ascaridomorpha</taxon>
        <taxon>Ascaridoidea</taxon>
        <taxon>Ascarididae</taxon>
        <taxon>Parascaris</taxon>
    </lineage>
</organism>
<feature type="region of interest" description="Disordered" evidence="1">
    <location>
        <begin position="734"/>
        <end position="788"/>
    </location>
</feature>
<dbReference type="InterPro" id="IPR011047">
    <property type="entry name" value="Quinoprotein_ADH-like_sf"/>
</dbReference>